<gene>
    <name evidence="1" type="ORF">ACX27_16440</name>
</gene>
<sequence length="168" mass="19420">MRRYQFFYLIFFLTLAAIVSFCLFTDVSPLVSCDKWKSSHSSSQEKSYAHPVDLVVMPWRGQHNVYGTFIIPNGYKNDGFFTLTLPGDKTYCGQLLNVSGFVIPGLSPKPTNRVLRGYLNTRIAFWLILQGHMNDLKQPNNWKLGYFESRKVKKKRDNVYHPSNTKSI</sequence>
<dbReference type="AlphaFoldDB" id="A0A0M4T359"/>
<proteinExistence type="predicted"/>
<evidence type="ECO:0000313" key="1">
    <source>
        <dbReference type="EMBL" id="ALF54070.1"/>
    </source>
</evidence>
<accession>A0A0M4T359</accession>
<dbReference type="RefSeq" id="WP_062294443.1">
    <property type="nucleotide sequence ID" value="NZ_CP012036.1"/>
</dbReference>
<reference evidence="2" key="1">
    <citation type="submission" date="2015-07" db="EMBL/GenBank/DDBJ databases">
        <title>Genome Of Nitrogen-Fixing Cyanobacterium Nostoc piscinale CENA21 From Solimoes/Amazon River Floodplain Sediments And Comparative Genomics To Uncover Biosynthetic Natural Products Potential.</title>
        <authorList>
            <person name="Leao T.F."/>
            <person name="Leao P.N."/>
            <person name="Guimaraes P.I."/>
            <person name="de Melo A.G.C."/>
            <person name="Ramos R.T.J."/>
            <person name="Silva A."/>
            <person name="Fiore M.F."/>
            <person name="Schneider M.P.C."/>
        </authorList>
    </citation>
    <scope>NUCLEOTIDE SEQUENCE [LARGE SCALE GENOMIC DNA]</scope>
    <source>
        <strain evidence="2">CENA21</strain>
    </source>
</reference>
<keyword evidence="2" id="KW-1185">Reference proteome</keyword>
<name>A0A0M4T359_9NOSO</name>
<dbReference type="PATRIC" id="fig|224013.5.peg.3933"/>
<evidence type="ECO:0000313" key="2">
    <source>
        <dbReference type="Proteomes" id="UP000062645"/>
    </source>
</evidence>
<dbReference type="Proteomes" id="UP000062645">
    <property type="component" value="Chromosome"/>
</dbReference>
<protein>
    <submittedName>
        <fullName evidence="1">Uncharacterized protein</fullName>
    </submittedName>
</protein>
<organism evidence="1 2">
    <name type="scientific">Nostoc piscinale CENA21</name>
    <dbReference type="NCBI Taxonomy" id="224013"/>
    <lineage>
        <taxon>Bacteria</taxon>
        <taxon>Bacillati</taxon>
        <taxon>Cyanobacteriota</taxon>
        <taxon>Cyanophyceae</taxon>
        <taxon>Nostocales</taxon>
        <taxon>Nostocaceae</taxon>
        <taxon>Nostoc</taxon>
    </lineage>
</organism>
<reference evidence="1 2" key="2">
    <citation type="journal article" date="2016" name="Genome Announc.">
        <title>Draft Genome Sequence of the N2-Fixing Cyanobacterium Nostoc piscinale CENA21, Isolated from the Brazilian Amazon Floodplain.</title>
        <authorList>
            <person name="Leao T."/>
            <person name="Guimaraes P.I."/>
            <person name="de Melo A.G."/>
            <person name="Ramos R.T."/>
            <person name="Leao P.N."/>
            <person name="Silva A."/>
            <person name="Fiore M.F."/>
            <person name="Schneider M.P."/>
        </authorList>
    </citation>
    <scope>NUCLEOTIDE SEQUENCE [LARGE SCALE GENOMIC DNA]</scope>
    <source>
        <strain evidence="1 2">CENA21</strain>
    </source>
</reference>
<dbReference type="OrthoDB" id="572628at2"/>
<dbReference type="EMBL" id="CP012036">
    <property type="protein sequence ID" value="ALF54070.1"/>
    <property type="molecule type" value="Genomic_DNA"/>
</dbReference>
<dbReference type="KEGG" id="npz:ACX27_16440"/>